<accession>A0ABW5JQJ7</accession>
<dbReference type="InterPro" id="IPR024747">
    <property type="entry name" value="Pyridox_Oxase-rel"/>
</dbReference>
<dbReference type="Gene3D" id="2.30.110.10">
    <property type="entry name" value="Electron Transport, Fmn-binding Protein, Chain A"/>
    <property type="match status" value="1"/>
</dbReference>
<dbReference type="RefSeq" id="WP_388013221.1">
    <property type="nucleotide sequence ID" value="NZ_JBHUDT010000001.1"/>
</dbReference>
<dbReference type="InterPro" id="IPR012349">
    <property type="entry name" value="Split_barrel_FMN-bd"/>
</dbReference>
<sequence length="150" mass="17391">MKDLTTHEIKHILKTNYIGNLSFIWKNKPYVIPITYYYNEEENCIISYSGEGHKIDAMRTNKAVALGVTQIQSVTHWQSVLVHGHFEELEGTYAKQELHKFALGIKKLMLFKENKHHQLISDFSSKISACGVPIVYRIKILEITGKHRTY</sequence>
<dbReference type="EMBL" id="JBHULK010000001">
    <property type="protein sequence ID" value="MFD2533839.1"/>
    <property type="molecule type" value="Genomic_DNA"/>
</dbReference>
<organism evidence="1 2">
    <name type="scientific">Gelatiniphilus marinus</name>
    <dbReference type="NCBI Taxonomy" id="1759464"/>
    <lineage>
        <taxon>Bacteria</taxon>
        <taxon>Pseudomonadati</taxon>
        <taxon>Bacteroidota</taxon>
        <taxon>Flavobacteriia</taxon>
        <taxon>Flavobacteriales</taxon>
        <taxon>Flavobacteriaceae</taxon>
        <taxon>Gelatiniphilus</taxon>
    </lineage>
</organism>
<name>A0ABW5JQJ7_9FLAO</name>
<evidence type="ECO:0000313" key="2">
    <source>
        <dbReference type="Proteomes" id="UP001597441"/>
    </source>
</evidence>
<protein>
    <submittedName>
        <fullName evidence="1">Pyridoxamine 5'-phosphate oxidase family protein</fullName>
    </submittedName>
</protein>
<keyword evidence="2" id="KW-1185">Reference proteome</keyword>
<reference evidence="2" key="1">
    <citation type="journal article" date="2019" name="Int. J. Syst. Evol. Microbiol.">
        <title>The Global Catalogue of Microorganisms (GCM) 10K type strain sequencing project: providing services to taxonomists for standard genome sequencing and annotation.</title>
        <authorList>
            <consortium name="The Broad Institute Genomics Platform"/>
            <consortium name="The Broad Institute Genome Sequencing Center for Infectious Disease"/>
            <person name="Wu L."/>
            <person name="Ma J."/>
        </authorList>
    </citation>
    <scope>NUCLEOTIDE SEQUENCE [LARGE SCALE GENOMIC DNA]</scope>
    <source>
        <strain evidence="2">KCTC 42903</strain>
    </source>
</reference>
<proteinExistence type="predicted"/>
<comment type="caution">
    <text evidence="1">The sequence shown here is derived from an EMBL/GenBank/DDBJ whole genome shotgun (WGS) entry which is preliminary data.</text>
</comment>
<dbReference type="SUPFAM" id="SSF50475">
    <property type="entry name" value="FMN-binding split barrel"/>
    <property type="match status" value="1"/>
</dbReference>
<evidence type="ECO:0000313" key="1">
    <source>
        <dbReference type="EMBL" id="MFD2533839.1"/>
    </source>
</evidence>
<dbReference type="Pfam" id="PF12900">
    <property type="entry name" value="Pyridox_ox_2"/>
    <property type="match status" value="1"/>
</dbReference>
<dbReference type="Proteomes" id="UP001597441">
    <property type="component" value="Unassembled WGS sequence"/>
</dbReference>
<gene>
    <name evidence="1" type="ORF">ACFSQS_01885</name>
</gene>